<dbReference type="AlphaFoldDB" id="A0AAU0BEZ9"/>
<sequence>MPAGAGALLGASTGWQGLAAFESARLSAQASGKPAISNVTTSTSLVVTQVGLDGLCSSSSRMSDNAHRTTASARRYVIPAMTAAMAVVIGAT</sequence>
<name>A0AAU0BEZ9_9XANT</name>
<keyword evidence="2" id="KW-1185">Reference proteome</keyword>
<protein>
    <recommendedName>
        <fullName evidence="3">ESPR domain-containing protein</fullName>
    </recommendedName>
</protein>
<dbReference type="RefSeq" id="WP_316697734.1">
    <property type="nucleotide sequence ID" value="NZ_CP103836.1"/>
</dbReference>
<accession>A0AAU0BEZ9</accession>
<dbReference type="EMBL" id="CP103836">
    <property type="protein sequence ID" value="WOB51600.1"/>
    <property type="molecule type" value="Genomic_DNA"/>
</dbReference>
<evidence type="ECO:0008006" key="3">
    <source>
        <dbReference type="Google" id="ProtNLM"/>
    </source>
</evidence>
<evidence type="ECO:0000313" key="2">
    <source>
        <dbReference type="Proteomes" id="UP001302716"/>
    </source>
</evidence>
<evidence type="ECO:0000313" key="1">
    <source>
        <dbReference type="EMBL" id="WOB51600.1"/>
    </source>
</evidence>
<proteinExistence type="predicted"/>
<gene>
    <name evidence="1" type="ORF">NYR97_09740</name>
</gene>
<dbReference type="Proteomes" id="UP001302716">
    <property type="component" value="Chromosome"/>
</dbReference>
<reference evidence="1 2" key="1">
    <citation type="submission" date="2022-08" db="EMBL/GenBank/DDBJ databases">
        <title>Whole genome sequencing-based tracing of a 2022 introduction and outbreak of Xanthomonas hortorum pv. pelargonii.</title>
        <authorList>
            <person name="Iruegas-Bocardo F."/>
            <person name="Weisberg A.K."/>
            <person name="Riutta E.R."/>
            <person name="Kilday K."/>
            <person name="Bonkowski J.C."/>
            <person name="Creswell T."/>
            <person name="Daughtrey M.L."/>
            <person name="Rane K."/>
            <person name="Grunwald N.J."/>
            <person name="Chang J.H."/>
            <person name="Putnam M.L."/>
        </authorList>
    </citation>
    <scope>NUCLEOTIDE SEQUENCE [LARGE SCALE GENOMIC DNA]</scope>
    <source>
        <strain evidence="1 2">22-323</strain>
    </source>
</reference>
<organism evidence="1 2">
    <name type="scientific">Xanthomonas hydrangeae</name>
    <dbReference type="NCBI Taxonomy" id="2775159"/>
    <lineage>
        <taxon>Bacteria</taxon>
        <taxon>Pseudomonadati</taxon>
        <taxon>Pseudomonadota</taxon>
        <taxon>Gammaproteobacteria</taxon>
        <taxon>Lysobacterales</taxon>
        <taxon>Lysobacteraceae</taxon>
        <taxon>Xanthomonas</taxon>
    </lineage>
</organism>